<evidence type="ECO:0000313" key="1">
    <source>
        <dbReference type="EMBL" id="KZC13197.1"/>
    </source>
</evidence>
<feature type="non-terminal residue" evidence="1">
    <location>
        <position position="1"/>
    </location>
</feature>
<dbReference type="AlphaFoldDB" id="A0A154PN85"/>
<dbReference type="STRING" id="178035.A0A154PN85"/>
<evidence type="ECO:0000313" key="2">
    <source>
        <dbReference type="Proteomes" id="UP000076502"/>
    </source>
</evidence>
<proteinExistence type="predicted"/>
<dbReference type="EMBL" id="KQ434993">
    <property type="protein sequence ID" value="KZC13197.1"/>
    <property type="molecule type" value="Genomic_DNA"/>
</dbReference>
<keyword evidence="2" id="KW-1185">Reference proteome</keyword>
<accession>A0A154PN85</accession>
<dbReference type="Proteomes" id="UP000076502">
    <property type="component" value="Unassembled WGS sequence"/>
</dbReference>
<name>A0A154PN85_DUFNO</name>
<sequence length="113" mass="12991">DLQQLREQMQLHISVSQQKQKEYYDKTRRTATIYNTGDLVMLEVTSEAATGSSRKLLAKFKGPFRIVKVLLNDRYEVEDLREVSRGKRTVAAADRLKRWITVQDGTDGAESDE</sequence>
<gene>
    <name evidence="1" type="ORF">WN55_05892</name>
</gene>
<protein>
    <submittedName>
        <fullName evidence="1">Uncharacterized protein</fullName>
    </submittedName>
</protein>
<reference evidence="1 2" key="1">
    <citation type="submission" date="2015-07" db="EMBL/GenBank/DDBJ databases">
        <title>The genome of Dufourea novaeangliae.</title>
        <authorList>
            <person name="Pan H."/>
            <person name="Kapheim K."/>
        </authorList>
    </citation>
    <scope>NUCLEOTIDE SEQUENCE [LARGE SCALE GENOMIC DNA]</scope>
    <source>
        <strain evidence="1">0120121106</strain>
        <tissue evidence="1">Whole body</tissue>
    </source>
</reference>
<organism evidence="1 2">
    <name type="scientific">Dufourea novaeangliae</name>
    <name type="common">Sweat bee</name>
    <dbReference type="NCBI Taxonomy" id="178035"/>
    <lineage>
        <taxon>Eukaryota</taxon>
        <taxon>Metazoa</taxon>
        <taxon>Ecdysozoa</taxon>
        <taxon>Arthropoda</taxon>
        <taxon>Hexapoda</taxon>
        <taxon>Insecta</taxon>
        <taxon>Pterygota</taxon>
        <taxon>Neoptera</taxon>
        <taxon>Endopterygota</taxon>
        <taxon>Hymenoptera</taxon>
        <taxon>Apocrita</taxon>
        <taxon>Aculeata</taxon>
        <taxon>Apoidea</taxon>
        <taxon>Anthophila</taxon>
        <taxon>Halictidae</taxon>
        <taxon>Rophitinae</taxon>
        <taxon>Dufourea</taxon>
    </lineage>
</organism>